<dbReference type="EMBL" id="OX465081">
    <property type="protein sequence ID" value="CAI9286578.1"/>
    <property type="molecule type" value="Genomic_DNA"/>
</dbReference>
<protein>
    <submittedName>
        <fullName evidence="1">Uncharacterized protein</fullName>
    </submittedName>
</protein>
<evidence type="ECO:0000313" key="1">
    <source>
        <dbReference type="EMBL" id="CAI9286578.1"/>
    </source>
</evidence>
<gene>
    <name evidence="1" type="ORF">LSALG_LOCUS25990</name>
</gene>
<organism evidence="1 2">
    <name type="scientific">Lactuca saligna</name>
    <name type="common">Willowleaf lettuce</name>
    <dbReference type="NCBI Taxonomy" id="75948"/>
    <lineage>
        <taxon>Eukaryota</taxon>
        <taxon>Viridiplantae</taxon>
        <taxon>Streptophyta</taxon>
        <taxon>Embryophyta</taxon>
        <taxon>Tracheophyta</taxon>
        <taxon>Spermatophyta</taxon>
        <taxon>Magnoliopsida</taxon>
        <taxon>eudicotyledons</taxon>
        <taxon>Gunneridae</taxon>
        <taxon>Pentapetalae</taxon>
        <taxon>asterids</taxon>
        <taxon>campanulids</taxon>
        <taxon>Asterales</taxon>
        <taxon>Asteraceae</taxon>
        <taxon>Cichorioideae</taxon>
        <taxon>Cichorieae</taxon>
        <taxon>Lactucinae</taxon>
        <taxon>Lactuca</taxon>
    </lineage>
</organism>
<reference evidence="1" key="1">
    <citation type="submission" date="2023-04" db="EMBL/GenBank/DDBJ databases">
        <authorList>
            <person name="Vijverberg K."/>
            <person name="Xiong W."/>
            <person name="Schranz E."/>
        </authorList>
    </citation>
    <scope>NUCLEOTIDE SEQUENCE</scope>
</reference>
<keyword evidence="2" id="KW-1185">Reference proteome</keyword>
<proteinExistence type="predicted"/>
<dbReference type="Proteomes" id="UP001177003">
    <property type="component" value="Chromosome 5"/>
</dbReference>
<sequence>MAASSSSPSIQANPDYSHFDFMSLMDPMSYPLLLASSYHLDFMSKSKLNNYKNDGLTFTMPPPQNLSLSSSSYISLFDKTRQITSLGMNPISQMDDDFFSKNFELNIPSIHSSIPAITPTYSLTNINNVNCNIVSVSGGSYMTSMDASSSGFSLNDIGLKSQVDTFKDLNMRNDDSYSWLEIPPNGPPKELEEFWDDSYTKPPSPSSGTIFKSINNLQSEVLCSHVILPNGNDMTFMDDFNSGILPNEFVLDTDVTSQNNDFEGVNTMINDNWCNWSWLDFPPIGPPNHLNQYSNNAIIPVEQGQDWSLGSIPNFN</sequence>
<evidence type="ECO:0000313" key="2">
    <source>
        <dbReference type="Proteomes" id="UP001177003"/>
    </source>
</evidence>
<name>A0AA35Z6L1_LACSI</name>
<dbReference type="AlphaFoldDB" id="A0AA35Z6L1"/>
<accession>A0AA35Z6L1</accession>